<dbReference type="AlphaFoldDB" id="A0A6A2WKU6"/>
<dbReference type="SUPFAM" id="SSF53756">
    <property type="entry name" value="UDP-Glycosyltransferase/glycogen phosphorylase"/>
    <property type="match status" value="1"/>
</dbReference>
<accession>A0A6A2WKU6</accession>
<dbReference type="PANTHER" id="PTHR11926:SF727">
    <property type="entry name" value="UDP-GLYCOSYLTRANSFERASE 74B1"/>
    <property type="match status" value="1"/>
</dbReference>
<organism evidence="4 5">
    <name type="scientific">Hibiscus syriacus</name>
    <name type="common">Rose of Sharon</name>
    <dbReference type="NCBI Taxonomy" id="106335"/>
    <lineage>
        <taxon>Eukaryota</taxon>
        <taxon>Viridiplantae</taxon>
        <taxon>Streptophyta</taxon>
        <taxon>Embryophyta</taxon>
        <taxon>Tracheophyta</taxon>
        <taxon>Spermatophyta</taxon>
        <taxon>Magnoliopsida</taxon>
        <taxon>eudicotyledons</taxon>
        <taxon>Gunneridae</taxon>
        <taxon>Pentapetalae</taxon>
        <taxon>rosids</taxon>
        <taxon>malvids</taxon>
        <taxon>Malvales</taxon>
        <taxon>Malvaceae</taxon>
        <taxon>Malvoideae</taxon>
        <taxon>Hibiscus</taxon>
    </lineage>
</organism>
<dbReference type="Pfam" id="PF00201">
    <property type="entry name" value="UDPGT"/>
    <property type="match status" value="1"/>
</dbReference>
<proteinExistence type="inferred from homology"/>
<dbReference type="Gene3D" id="3.40.50.2000">
    <property type="entry name" value="Glycogen Phosphorylase B"/>
    <property type="match status" value="3"/>
</dbReference>
<dbReference type="PANTHER" id="PTHR11926">
    <property type="entry name" value="GLUCOSYL/GLUCURONOSYL TRANSFERASES"/>
    <property type="match status" value="1"/>
</dbReference>
<dbReference type="CDD" id="cd03784">
    <property type="entry name" value="GT1_Gtf-like"/>
    <property type="match status" value="1"/>
</dbReference>
<sequence length="298" mass="34052">MEDKQIKGHIVVLPYPSQGHINPLLQFAKRLASKGVKATLATTRYTLHFISALTSGSNRLGRLRRRRFFSTAWDLRGCFFTNSATVCNIFAHVQHGLLVLPLDRETMPLVLPGLPPLNSRDLPNFLRFPDSYPAYLAMKLSQYSNLNEADWEARGVSEIWPAKLIGPMVPSAYLDERIKGDRGYGSSLWKPLSDECMEWLETKPSNSVVYVSFGSMVSLSEEQIKEIAWSLKESNMYFLWVVRDTEQRKLTQWFIEYSGREKGKVVTWCNQLEMLAHRTVGCFVTHCGWNLLRKTAIG</sequence>
<name>A0A6A2WKU6_HIBSY</name>
<protein>
    <submittedName>
        <fullName evidence="4">Protein NLRC3-like</fullName>
    </submittedName>
</protein>
<dbReference type="InterPro" id="IPR002213">
    <property type="entry name" value="UDP_glucos_trans"/>
</dbReference>
<dbReference type="GO" id="GO:0080043">
    <property type="term" value="F:quercetin 3-O-glucosyltransferase activity"/>
    <property type="evidence" value="ECO:0007669"/>
    <property type="project" value="TreeGrafter"/>
</dbReference>
<keyword evidence="5" id="KW-1185">Reference proteome</keyword>
<reference evidence="4" key="1">
    <citation type="submission" date="2019-09" db="EMBL/GenBank/DDBJ databases">
        <title>Draft genome information of white flower Hibiscus syriacus.</title>
        <authorList>
            <person name="Kim Y.-M."/>
        </authorList>
    </citation>
    <scope>NUCLEOTIDE SEQUENCE [LARGE SCALE GENOMIC DNA]</scope>
    <source>
        <strain evidence="4">YM2019G1</strain>
    </source>
</reference>
<dbReference type="Proteomes" id="UP000436088">
    <property type="component" value="Unassembled WGS sequence"/>
</dbReference>
<evidence type="ECO:0000313" key="4">
    <source>
        <dbReference type="EMBL" id="KAE8653780.1"/>
    </source>
</evidence>
<evidence type="ECO:0000256" key="1">
    <source>
        <dbReference type="ARBA" id="ARBA00009995"/>
    </source>
</evidence>
<evidence type="ECO:0000256" key="2">
    <source>
        <dbReference type="ARBA" id="ARBA00022676"/>
    </source>
</evidence>
<evidence type="ECO:0000313" key="5">
    <source>
        <dbReference type="Proteomes" id="UP000436088"/>
    </source>
</evidence>
<dbReference type="GO" id="GO:0080044">
    <property type="term" value="F:quercetin 7-O-glucosyltransferase activity"/>
    <property type="evidence" value="ECO:0007669"/>
    <property type="project" value="TreeGrafter"/>
</dbReference>
<dbReference type="EMBL" id="VEPZ02001788">
    <property type="protein sequence ID" value="KAE8653780.1"/>
    <property type="molecule type" value="Genomic_DNA"/>
</dbReference>
<comment type="similarity">
    <text evidence="1">Belongs to the UDP-glycosyltransferase family.</text>
</comment>
<evidence type="ECO:0000256" key="3">
    <source>
        <dbReference type="ARBA" id="ARBA00022679"/>
    </source>
</evidence>
<keyword evidence="2" id="KW-0328">Glycosyltransferase</keyword>
<comment type="caution">
    <text evidence="4">The sequence shown here is derived from an EMBL/GenBank/DDBJ whole genome shotgun (WGS) entry which is preliminary data.</text>
</comment>
<gene>
    <name evidence="4" type="ORF">F3Y22_tig00117056pilonHSYRG00175</name>
</gene>
<keyword evidence="3" id="KW-0808">Transferase</keyword>